<evidence type="ECO:0000313" key="4">
    <source>
        <dbReference type="Proteomes" id="UP000807353"/>
    </source>
</evidence>
<feature type="transmembrane region" description="Helical" evidence="2">
    <location>
        <begin position="95"/>
        <end position="115"/>
    </location>
</feature>
<dbReference type="Proteomes" id="UP000807353">
    <property type="component" value="Unassembled WGS sequence"/>
</dbReference>
<dbReference type="OrthoDB" id="3249582at2759"/>
<reference evidence="3" key="1">
    <citation type="submission" date="2020-11" db="EMBL/GenBank/DDBJ databases">
        <authorList>
            <consortium name="DOE Joint Genome Institute"/>
            <person name="Ahrendt S."/>
            <person name="Riley R."/>
            <person name="Andreopoulos W."/>
            <person name="Labutti K."/>
            <person name="Pangilinan J."/>
            <person name="Ruiz-Duenas F.J."/>
            <person name="Barrasa J.M."/>
            <person name="Sanchez-Garcia M."/>
            <person name="Camarero S."/>
            <person name="Miyauchi S."/>
            <person name="Serrano A."/>
            <person name="Linde D."/>
            <person name="Babiker R."/>
            <person name="Drula E."/>
            <person name="Ayuso-Fernandez I."/>
            <person name="Pacheco R."/>
            <person name="Padilla G."/>
            <person name="Ferreira P."/>
            <person name="Barriuso J."/>
            <person name="Kellner H."/>
            <person name="Castanera R."/>
            <person name="Alfaro M."/>
            <person name="Ramirez L."/>
            <person name="Pisabarro A.G."/>
            <person name="Kuo A."/>
            <person name="Tritt A."/>
            <person name="Lipzen A."/>
            <person name="He G."/>
            <person name="Yan M."/>
            <person name="Ng V."/>
            <person name="Cullen D."/>
            <person name="Martin F."/>
            <person name="Rosso M.-N."/>
            <person name="Henrissat B."/>
            <person name="Hibbett D."/>
            <person name="Martinez A.T."/>
            <person name="Grigoriev I.V."/>
        </authorList>
    </citation>
    <scope>NUCLEOTIDE SEQUENCE</scope>
    <source>
        <strain evidence="3">CBS 247.69</strain>
    </source>
</reference>
<comment type="caution">
    <text evidence="3">The sequence shown here is derived from an EMBL/GenBank/DDBJ whole genome shotgun (WGS) entry which is preliminary data.</text>
</comment>
<feature type="region of interest" description="Disordered" evidence="1">
    <location>
        <begin position="286"/>
        <end position="330"/>
    </location>
</feature>
<feature type="transmembrane region" description="Helical" evidence="2">
    <location>
        <begin position="21"/>
        <end position="47"/>
    </location>
</feature>
<protein>
    <submittedName>
        <fullName evidence="3">Uncharacterized protein</fullName>
    </submittedName>
</protein>
<organism evidence="3 4">
    <name type="scientific">Collybia nuda</name>
    <dbReference type="NCBI Taxonomy" id="64659"/>
    <lineage>
        <taxon>Eukaryota</taxon>
        <taxon>Fungi</taxon>
        <taxon>Dikarya</taxon>
        <taxon>Basidiomycota</taxon>
        <taxon>Agaricomycotina</taxon>
        <taxon>Agaricomycetes</taxon>
        <taxon>Agaricomycetidae</taxon>
        <taxon>Agaricales</taxon>
        <taxon>Tricholomatineae</taxon>
        <taxon>Clitocybaceae</taxon>
        <taxon>Collybia</taxon>
    </lineage>
</organism>
<feature type="transmembrane region" description="Helical" evidence="2">
    <location>
        <begin position="151"/>
        <end position="174"/>
    </location>
</feature>
<accession>A0A9P6CGI0</accession>
<feature type="transmembrane region" description="Helical" evidence="2">
    <location>
        <begin position="59"/>
        <end position="83"/>
    </location>
</feature>
<name>A0A9P6CGI0_9AGAR</name>
<keyword evidence="4" id="KW-1185">Reference proteome</keyword>
<keyword evidence="2" id="KW-0812">Transmembrane</keyword>
<sequence length="330" mass="36559">MAFSYRDLFCGGKTFCCCLPVRMGVVIMSLLGILFGGTLSIVLWYEVASTPDMTSGERAGFVIAGLVESFLLAASVLGLVGAIVRKQTFVQAYAYFIYVHFLLNVAVAGFLLYMVTHFTANAQVAACQKSIQNQEGKEQCTGLLKIAQGVYFVVAAVVLLIELYGALVVTRYVNQVKKEKRSARKSRLDSEEAFRLVPNKTGKVGYFAIPSPGLYPSYPQNSTREFDPYTEVANPNYITGPSNVYDINPPPPVEVGYGGGLWTHEDISEEEKSRVKRMDADLEVEHAAEVSDEEMDRRRRDIKSLNDPPVRPRVTEDLPRYTLSDPPRAG</sequence>
<evidence type="ECO:0000313" key="3">
    <source>
        <dbReference type="EMBL" id="KAF9465082.1"/>
    </source>
</evidence>
<keyword evidence="2" id="KW-1133">Transmembrane helix</keyword>
<proteinExistence type="predicted"/>
<feature type="compositionally biased region" description="Basic and acidic residues" evidence="1">
    <location>
        <begin position="286"/>
        <end position="304"/>
    </location>
</feature>
<dbReference type="EMBL" id="MU150250">
    <property type="protein sequence ID" value="KAF9465082.1"/>
    <property type="molecule type" value="Genomic_DNA"/>
</dbReference>
<keyword evidence="2" id="KW-0472">Membrane</keyword>
<evidence type="ECO:0000256" key="1">
    <source>
        <dbReference type="SAM" id="MobiDB-lite"/>
    </source>
</evidence>
<gene>
    <name evidence="3" type="ORF">BDZ94DRAFT_1255258</name>
</gene>
<dbReference type="AlphaFoldDB" id="A0A9P6CGI0"/>
<evidence type="ECO:0000256" key="2">
    <source>
        <dbReference type="SAM" id="Phobius"/>
    </source>
</evidence>